<keyword evidence="13" id="KW-1185">Reference proteome</keyword>
<keyword evidence="4" id="KW-0973">c-di-GMP</keyword>
<dbReference type="InterPro" id="IPR024744">
    <property type="entry name" value="CSS-motif_dom"/>
</dbReference>
<dbReference type="Pfam" id="PF12792">
    <property type="entry name" value="CSS-motif"/>
    <property type="match status" value="1"/>
</dbReference>
<dbReference type="InterPro" id="IPR050706">
    <property type="entry name" value="Cyclic-di-GMP_PDE-like"/>
</dbReference>
<keyword evidence="7 10" id="KW-1133">Transmembrane helix</keyword>
<accession>A0AAU8WW07</accession>
<dbReference type="SMART" id="SM00052">
    <property type="entry name" value="EAL"/>
    <property type="match status" value="1"/>
</dbReference>
<name>A0AAU8WW07_9VIBR</name>
<dbReference type="RefSeq" id="WP_089071775.1">
    <property type="nucleotide sequence ID" value="NZ_CP022353.1"/>
</dbReference>
<dbReference type="PANTHER" id="PTHR33121">
    <property type="entry name" value="CYCLIC DI-GMP PHOSPHODIESTERASE PDEF"/>
    <property type="match status" value="1"/>
</dbReference>
<dbReference type="KEGG" id="vti:CEQ48_14810"/>
<reference evidence="12 13" key="2">
    <citation type="submission" date="2017-06" db="EMBL/GenBank/DDBJ databases">
        <title>Complete genome sequence of Vibrio sp. 2521-89, a close relative of Vibrio cholerae isolated from lake water in New Mexico, USA.</title>
        <authorList>
            <person name="Liang K."/>
            <person name="Orata F.D."/>
            <person name="Winkjer N.S."/>
            <person name="Tarr C.L."/>
            <person name="Boucher Y."/>
        </authorList>
    </citation>
    <scope>NUCLEOTIDE SEQUENCE [LARGE SCALE GENOMIC DNA]</scope>
    <source>
        <strain evidence="12 13">2521-89</strain>
    </source>
</reference>
<dbReference type="FunFam" id="3.20.20.450:FF:000001">
    <property type="entry name" value="Cyclic di-GMP phosphodiesterase yahA"/>
    <property type="match status" value="1"/>
</dbReference>
<evidence type="ECO:0000256" key="10">
    <source>
        <dbReference type="SAM" id="Phobius"/>
    </source>
</evidence>
<dbReference type="Pfam" id="PF00563">
    <property type="entry name" value="EAL"/>
    <property type="match status" value="1"/>
</dbReference>
<dbReference type="AlphaFoldDB" id="A0AAU8WW07"/>
<dbReference type="EMBL" id="CP022353">
    <property type="protein sequence ID" value="ASK55990.1"/>
    <property type="molecule type" value="Genomic_DNA"/>
</dbReference>
<dbReference type="InterPro" id="IPR001633">
    <property type="entry name" value="EAL_dom"/>
</dbReference>
<evidence type="ECO:0000256" key="6">
    <source>
        <dbReference type="ARBA" id="ARBA00022801"/>
    </source>
</evidence>
<dbReference type="EC" id="3.1.4.52" evidence="2"/>
<evidence type="ECO:0000313" key="12">
    <source>
        <dbReference type="EMBL" id="ASK55990.1"/>
    </source>
</evidence>
<feature type="transmembrane region" description="Helical" evidence="10">
    <location>
        <begin position="14"/>
        <end position="33"/>
    </location>
</feature>
<organism evidence="12 13">
    <name type="scientific">Vibrio tarriae</name>
    <dbReference type="NCBI Taxonomy" id="2014742"/>
    <lineage>
        <taxon>Bacteria</taxon>
        <taxon>Pseudomonadati</taxon>
        <taxon>Pseudomonadota</taxon>
        <taxon>Gammaproteobacteria</taxon>
        <taxon>Vibrionales</taxon>
        <taxon>Vibrionaceae</taxon>
        <taxon>Vibrio</taxon>
    </lineage>
</organism>
<evidence type="ECO:0000256" key="9">
    <source>
        <dbReference type="ARBA" id="ARBA00034290"/>
    </source>
</evidence>
<dbReference type="Proteomes" id="UP000198371">
    <property type="component" value="Chromosome 1"/>
</dbReference>
<protein>
    <recommendedName>
        <fullName evidence="2">cyclic-guanylate-specific phosphodiesterase</fullName>
        <ecNumber evidence="2">3.1.4.52</ecNumber>
    </recommendedName>
</protein>
<dbReference type="PROSITE" id="PS50883">
    <property type="entry name" value="EAL"/>
    <property type="match status" value="1"/>
</dbReference>
<keyword evidence="5 10" id="KW-0812">Transmembrane</keyword>
<evidence type="ECO:0000259" key="11">
    <source>
        <dbReference type="PROSITE" id="PS50883"/>
    </source>
</evidence>
<sequence length="529" mass="60022">MQDFFDKTFIRRSIHSFGAFVLPLMIGLLLITWQTSHDLKNDIRNSLKAGNTLLDSLVQHAEIATERAAPYLRMSCNDAQPYLADLVTITPDVRSIHLSESNHIYCDSLGGKGVRPINEPIGLNDELLLLQGDRLSPNHSALIFYRDYPEGTVFSGVSSYYIRNILSLIKSYGSTSLHIGERWFNDKGVITDSSVPTTIEQTSRKYPYSLSTFLTKQDYWNYFIDAKHTSLWLLLLMSFSSSVYTFWRQGQINALDPEIRRAIQAQEFEPYIQPIMDIHGRLASAEVLMRWHHPTSGLIRPDLFIPLAEESGLIVPMTSQLMSKVRDQLAPYQSKIPSDFHISFNISAKHCVSSNLVKDCQNFLSAFDNPSLLALELTERELIEDTAEAHKLFAKLNQIGVRIAIDDFGTGHSSLNYLQKFQFDVLKIDQSFVRMIGSNAVSSHIVDTLLDLAHRLKMKTVAEGIETAEQVDYFATRGVDYMQGFFYARPMPMDDFLTHLVIGTWEGENPSLESDKQTLSLEVTENRTI</sequence>
<dbReference type="Gene3D" id="3.20.20.450">
    <property type="entry name" value="EAL domain"/>
    <property type="match status" value="1"/>
</dbReference>
<dbReference type="GO" id="GO:0071111">
    <property type="term" value="F:cyclic-guanylate-specific phosphodiesterase activity"/>
    <property type="evidence" value="ECO:0007669"/>
    <property type="project" value="UniProtKB-EC"/>
</dbReference>
<dbReference type="PANTHER" id="PTHR33121:SF80">
    <property type="entry name" value="CYCLIC DI-GMP PHOSPHODIESTERASE PDEL"/>
    <property type="match status" value="1"/>
</dbReference>
<evidence type="ECO:0000256" key="3">
    <source>
        <dbReference type="ARBA" id="ARBA00022475"/>
    </source>
</evidence>
<evidence type="ECO:0000256" key="1">
    <source>
        <dbReference type="ARBA" id="ARBA00004651"/>
    </source>
</evidence>
<keyword evidence="3" id="KW-1003">Cell membrane</keyword>
<reference evidence="13" key="1">
    <citation type="journal article" date="2017" name="Genome Announc.">
        <title>Complete Genome Sequence of Vibrio sp. Strain 2521-89, a Close Relative of Vibrio cholerae Isolated from Lake Water in New Mexico, USA.</title>
        <authorList>
            <person name="Liang K."/>
            <person name="Orata F.D."/>
            <person name="Winkjer N.S."/>
            <person name="Rowe L.A."/>
            <person name="Tarr C.L."/>
            <person name="Boucher Y."/>
        </authorList>
    </citation>
    <scope>NUCLEOTIDE SEQUENCE [LARGE SCALE GENOMIC DNA]</scope>
    <source>
        <strain evidence="13">2521-89</strain>
    </source>
</reference>
<dbReference type="SUPFAM" id="SSF141868">
    <property type="entry name" value="EAL domain-like"/>
    <property type="match status" value="1"/>
</dbReference>
<evidence type="ECO:0000256" key="8">
    <source>
        <dbReference type="ARBA" id="ARBA00023136"/>
    </source>
</evidence>
<comment type="subcellular location">
    <subcellularLocation>
        <location evidence="1">Cell membrane</location>
        <topology evidence="1">Multi-pass membrane protein</topology>
    </subcellularLocation>
</comment>
<evidence type="ECO:0000256" key="5">
    <source>
        <dbReference type="ARBA" id="ARBA00022692"/>
    </source>
</evidence>
<keyword evidence="8 10" id="KW-0472">Membrane</keyword>
<evidence type="ECO:0000256" key="7">
    <source>
        <dbReference type="ARBA" id="ARBA00022989"/>
    </source>
</evidence>
<gene>
    <name evidence="12" type="ORF">CEQ48_14810</name>
</gene>
<comment type="catalytic activity">
    <reaction evidence="9">
        <text>3',3'-c-di-GMP + H2O = 5'-phosphoguanylyl(3'-&gt;5')guanosine + H(+)</text>
        <dbReference type="Rhea" id="RHEA:24902"/>
        <dbReference type="ChEBI" id="CHEBI:15377"/>
        <dbReference type="ChEBI" id="CHEBI:15378"/>
        <dbReference type="ChEBI" id="CHEBI:58754"/>
        <dbReference type="ChEBI" id="CHEBI:58805"/>
        <dbReference type="EC" id="3.1.4.52"/>
    </reaction>
</comment>
<evidence type="ECO:0000256" key="4">
    <source>
        <dbReference type="ARBA" id="ARBA00022636"/>
    </source>
</evidence>
<dbReference type="CDD" id="cd01948">
    <property type="entry name" value="EAL"/>
    <property type="match status" value="1"/>
</dbReference>
<proteinExistence type="predicted"/>
<evidence type="ECO:0000256" key="2">
    <source>
        <dbReference type="ARBA" id="ARBA00012282"/>
    </source>
</evidence>
<keyword evidence="6" id="KW-0378">Hydrolase</keyword>
<feature type="domain" description="EAL" evidence="11">
    <location>
        <begin position="252"/>
        <end position="504"/>
    </location>
</feature>
<evidence type="ECO:0000313" key="13">
    <source>
        <dbReference type="Proteomes" id="UP000198371"/>
    </source>
</evidence>
<dbReference type="InterPro" id="IPR035919">
    <property type="entry name" value="EAL_sf"/>
</dbReference>
<dbReference type="GO" id="GO:0005886">
    <property type="term" value="C:plasma membrane"/>
    <property type="evidence" value="ECO:0007669"/>
    <property type="project" value="UniProtKB-SubCell"/>
</dbReference>